<dbReference type="AlphaFoldDB" id="A0A7Z7VLX0"/>
<accession>A0A7Z7VLX0</accession>
<dbReference type="EMBL" id="SISP01000032">
    <property type="protein sequence ID" value="TBM39794.1"/>
    <property type="molecule type" value="Genomic_DNA"/>
</dbReference>
<evidence type="ECO:0000313" key="1">
    <source>
        <dbReference type="EMBL" id="TBM39794.1"/>
    </source>
</evidence>
<evidence type="ECO:0000313" key="2">
    <source>
        <dbReference type="Proteomes" id="UP000294145"/>
    </source>
</evidence>
<name>A0A7Z7VLX0_VIBCL</name>
<protein>
    <submittedName>
        <fullName evidence="1">Uncharacterized protein</fullName>
    </submittedName>
</protein>
<comment type="caution">
    <text evidence="1">The sequence shown here is derived from an EMBL/GenBank/DDBJ whole genome shotgun (WGS) entry which is preliminary data.</text>
</comment>
<proteinExistence type="predicted"/>
<reference evidence="1 2" key="1">
    <citation type="submission" date="2019-02" db="EMBL/GenBank/DDBJ databases">
        <title>Genomic plasticity associated with the antimicrobial resistance in Vibrio cholerae.</title>
        <authorList>
            <person name="Verma J."/>
            <person name="Bag S."/>
            <person name="Saha B."/>
            <person name="Kumar P."/>
            <person name="Ghosh T.S."/>
            <person name="Dayal M."/>
            <person name="Senapati T."/>
            <person name="Mehra S."/>
            <person name="Dey P."/>
            <person name="Desigamani A."/>
            <person name="Kumar D."/>
            <person name="Rana P."/>
            <person name="Kumar B."/>
            <person name="Maiti T.K."/>
            <person name="Sharma N.C."/>
            <person name="Bhadra R.K."/>
            <person name="Mutreja A."/>
            <person name="Nair G.B."/>
            <person name="Ramamurthy T."/>
            <person name="Das B."/>
        </authorList>
    </citation>
    <scope>NUCLEOTIDE SEQUENCE [LARGE SCALE GENOMIC DNA]</scope>
    <source>
        <strain evidence="1 2">IDH06781</strain>
    </source>
</reference>
<dbReference type="Proteomes" id="UP000294145">
    <property type="component" value="Unassembled WGS sequence"/>
</dbReference>
<dbReference type="RefSeq" id="WP_154813890.1">
    <property type="nucleotide sequence ID" value="NZ_SISP01000032.1"/>
</dbReference>
<sequence length="107" mass="11870">MTHNQIIAKTIIDQLGGGRFLAMTGAKNLVAINNGLQFDLPKTPHFVKDGISRIQVVLDASDTYSMHGMKYLPRKLESQSIAMESGIYADSLQHIFTDMTGLNTRLF</sequence>
<organism evidence="1 2">
    <name type="scientific">Vibrio cholerae</name>
    <dbReference type="NCBI Taxonomy" id="666"/>
    <lineage>
        <taxon>Bacteria</taxon>
        <taxon>Pseudomonadati</taxon>
        <taxon>Pseudomonadota</taxon>
        <taxon>Gammaproteobacteria</taxon>
        <taxon>Vibrionales</taxon>
        <taxon>Vibrionaceae</taxon>
        <taxon>Vibrio</taxon>
    </lineage>
</organism>
<gene>
    <name evidence="1" type="ORF">EYB64_16270</name>
</gene>